<dbReference type="Proteomes" id="UP000305095">
    <property type="component" value="Unassembled WGS sequence"/>
</dbReference>
<protein>
    <submittedName>
        <fullName evidence="1">Uncharacterized protein</fullName>
    </submittedName>
</protein>
<comment type="caution">
    <text evidence="1">The sequence shown here is derived from an EMBL/GenBank/DDBJ whole genome shotgun (WGS) entry which is preliminary data.</text>
</comment>
<dbReference type="RefSeq" id="WP_137479860.1">
    <property type="nucleotide sequence ID" value="NZ_SZZP01000012.1"/>
</dbReference>
<dbReference type="Pfam" id="PF19459">
    <property type="entry name" value="DUF5996"/>
    <property type="match status" value="1"/>
</dbReference>
<dbReference type="InterPro" id="IPR046038">
    <property type="entry name" value="DUF5996"/>
</dbReference>
<reference evidence="1 2" key="1">
    <citation type="submission" date="2019-05" db="EMBL/GenBank/DDBJ databases">
        <title>Draft Genome of Bradyrhizobium elkanii strain SEMIA 938, Used in Commercial Inoculants for Lupinus spp. in Brazil.</title>
        <authorList>
            <person name="Hungria M."/>
            <person name="Delamuta J.R.M."/>
            <person name="Ribeiro R.A."/>
            <person name="Nogueira M.A."/>
        </authorList>
    </citation>
    <scope>NUCLEOTIDE SEQUENCE [LARGE SCALE GENOMIC DNA]</scope>
    <source>
        <strain evidence="1 2">Semia 938</strain>
    </source>
</reference>
<dbReference type="EMBL" id="SZZP01000012">
    <property type="protein sequence ID" value="TKV79566.1"/>
    <property type="molecule type" value="Genomic_DNA"/>
</dbReference>
<sequence>MSTGKSSSSNPSSGDPWPALSCQAFEPTRYLLHMALQTVGKLKLAEPFQAQWAGVPLWLGARGLTTGPIPYAGGVYEVRADFVSHELQWLASSGGSGQLPLGPTSVAALVETFLGQLRGAGINASITLMPQEVSNPIPFDEDEQLRPYDRDMVNAWWRILLSTQRVLRVFQGRFTGKTQPIGLMWGMFDIRVPFYNGKLASPAPNVGYVRRNAMNAQLVEVGWWSGDPSYPRPAFYSFTYPQPPGIEHAKIGPSAARWDAGMGEFLLDYDDLRQSGNPDGDLLAFLESAYVAGTTAAGWDSALLGSGRPG</sequence>
<dbReference type="AlphaFoldDB" id="A0A4U6S4F8"/>
<gene>
    <name evidence="1" type="ORF">FDV58_20555</name>
</gene>
<evidence type="ECO:0000313" key="2">
    <source>
        <dbReference type="Proteomes" id="UP000305095"/>
    </source>
</evidence>
<evidence type="ECO:0000313" key="1">
    <source>
        <dbReference type="EMBL" id="TKV79566.1"/>
    </source>
</evidence>
<organism evidence="1 2">
    <name type="scientific">Bradyrhizobium elkanii</name>
    <dbReference type="NCBI Taxonomy" id="29448"/>
    <lineage>
        <taxon>Bacteria</taxon>
        <taxon>Pseudomonadati</taxon>
        <taxon>Pseudomonadota</taxon>
        <taxon>Alphaproteobacteria</taxon>
        <taxon>Hyphomicrobiales</taxon>
        <taxon>Nitrobacteraceae</taxon>
        <taxon>Bradyrhizobium</taxon>
    </lineage>
</organism>
<name>A0A4U6S4F8_BRAEL</name>
<proteinExistence type="predicted"/>
<accession>A0A4U6S4F8</accession>